<gene>
    <name evidence="5" type="ORF">Agub_g10670</name>
</gene>
<feature type="domain" description="Methyltransferase" evidence="4">
    <location>
        <begin position="145"/>
        <end position="253"/>
    </location>
</feature>
<dbReference type="Gene3D" id="3.40.50.150">
    <property type="entry name" value="Vaccinia Virus protein VP39"/>
    <property type="match status" value="1"/>
</dbReference>
<evidence type="ECO:0000256" key="3">
    <source>
        <dbReference type="ARBA" id="ARBA00022691"/>
    </source>
</evidence>
<dbReference type="InterPro" id="IPR041698">
    <property type="entry name" value="Methyltransf_25"/>
</dbReference>
<protein>
    <recommendedName>
        <fullName evidence="4">Methyltransferase domain-containing protein</fullName>
    </recommendedName>
</protein>
<dbReference type="InterPro" id="IPR029063">
    <property type="entry name" value="SAM-dependent_MTases_sf"/>
</dbReference>
<dbReference type="SUPFAM" id="SSF53335">
    <property type="entry name" value="S-adenosyl-L-methionine-dependent methyltransferases"/>
    <property type="match status" value="1"/>
</dbReference>
<dbReference type="PROSITE" id="PS51585">
    <property type="entry name" value="SAM_MT_TPMT"/>
    <property type="match status" value="1"/>
</dbReference>
<evidence type="ECO:0000259" key="4">
    <source>
        <dbReference type="Pfam" id="PF13649"/>
    </source>
</evidence>
<dbReference type="CDD" id="cd02440">
    <property type="entry name" value="AdoMet_MTases"/>
    <property type="match status" value="1"/>
</dbReference>
<evidence type="ECO:0000256" key="1">
    <source>
        <dbReference type="ARBA" id="ARBA00022603"/>
    </source>
</evidence>
<dbReference type="PANTHER" id="PTHR43464">
    <property type="entry name" value="METHYLTRANSFERASE"/>
    <property type="match status" value="1"/>
</dbReference>
<proteinExistence type="predicted"/>
<dbReference type="Proteomes" id="UP001054857">
    <property type="component" value="Unassembled WGS sequence"/>
</dbReference>
<keyword evidence="6" id="KW-1185">Reference proteome</keyword>
<accession>A0AAD3DY27</accession>
<keyword evidence="3" id="KW-0949">S-adenosyl-L-methionine</keyword>
<sequence length="320" mass="34741">MSQTIALIREGSESRPCSGGIAARLAEGLTLQLGSMNVKDPQPFMSGLPPSTVSDADDGYLRSALGSVGEEMYAEPEEEGPELDVASIHAFIGSHRSLTPNGVPKPKFLRQVSGTGLAPWEIHRPQKFVRDLVSRRCFPSGSRLLDAGCGLGDNALYIAKACPEVAVIGVDVVSRCLEFAEAKAKIRNMRGKVSFEVGDLTEQDPRRPSAASIAPTNNATYDIVVDSSTYHNFSDPERERYAATLKRLLKPGGLVYMNCMSEEETRPGGPSGRISVACLTNVFNRSNGWELEAVEDSIIELHPTFWAGRGVARLYTIRKL</sequence>
<dbReference type="GO" id="GO:0032259">
    <property type="term" value="P:methylation"/>
    <property type="evidence" value="ECO:0007669"/>
    <property type="project" value="UniProtKB-KW"/>
</dbReference>
<dbReference type="PANTHER" id="PTHR43464:SF23">
    <property type="entry name" value="JUVENILE HORMONE ACID O-METHYLTRANSFERASE"/>
    <property type="match status" value="1"/>
</dbReference>
<evidence type="ECO:0000313" key="5">
    <source>
        <dbReference type="EMBL" id="GFR48713.1"/>
    </source>
</evidence>
<dbReference type="InterPro" id="IPR008854">
    <property type="entry name" value="TPMT"/>
</dbReference>
<name>A0AAD3DY27_9CHLO</name>
<dbReference type="EMBL" id="BMAR01000025">
    <property type="protein sequence ID" value="GFR48713.1"/>
    <property type="molecule type" value="Genomic_DNA"/>
</dbReference>
<evidence type="ECO:0000313" key="6">
    <source>
        <dbReference type="Proteomes" id="UP001054857"/>
    </source>
</evidence>
<reference evidence="5 6" key="1">
    <citation type="journal article" date="2021" name="Sci. Rep.">
        <title>Genome sequencing of the multicellular alga Astrephomene provides insights into convergent evolution of germ-soma differentiation.</title>
        <authorList>
            <person name="Yamashita S."/>
            <person name="Yamamoto K."/>
            <person name="Matsuzaki R."/>
            <person name="Suzuki S."/>
            <person name="Yamaguchi H."/>
            <person name="Hirooka S."/>
            <person name="Minakuchi Y."/>
            <person name="Miyagishima S."/>
            <person name="Kawachi M."/>
            <person name="Toyoda A."/>
            <person name="Nozaki H."/>
        </authorList>
    </citation>
    <scope>NUCLEOTIDE SEQUENCE [LARGE SCALE GENOMIC DNA]</scope>
    <source>
        <strain evidence="5 6">NIES-4017</strain>
    </source>
</reference>
<evidence type="ECO:0000256" key="2">
    <source>
        <dbReference type="ARBA" id="ARBA00022679"/>
    </source>
</evidence>
<dbReference type="Pfam" id="PF13649">
    <property type="entry name" value="Methyltransf_25"/>
    <property type="match status" value="1"/>
</dbReference>
<dbReference type="AlphaFoldDB" id="A0AAD3DY27"/>
<organism evidence="5 6">
    <name type="scientific">Astrephomene gubernaculifera</name>
    <dbReference type="NCBI Taxonomy" id="47775"/>
    <lineage>
        <taxon>Eukaryota</taxon>
        <taxon>Viridiplantae</taxon>
        <taxon>Chlorophyta</taxon>
        <taxon>core chlorophytes</taxon>
        <taxon>Chlorophyceae</taxon>
        <taxon>CS clade</taxon>
        <taxon>Chlamydomonadales</taxon>
        <taxon>Astrephomenaceae</taxon>
        <taxon>Astrephomene</taxon>
    </lineage>
</organism>
<comment type="caution">
    <text evidence="5">The sequence shown here is derived from an EMBL/GenBank/DDBJ whole genome shotgun (WGS) entry which is preliminary data.</text>
</comment>
<dbReference type="GO" id="GO:0010420">
    <property type="term" value="F:polyprenyldihydroxybenzoate methyltransferase activity"/>
    <property type="evidence" value="ECO:0007669"/>
    <property type="project" value="TreeGrafter"/>
</dbReference>
<keyword evidence="2" id="KW-0808">Transferase</keyword>
<keyword evidence="1" id="KW-0489">Methyltransferase</keyword>